<feature type="transmembrane region" description="Helical" evidence="12">
    <location>
        <begin position="21"/>
        <end position="42"/>
    </location>
</feature>
<keyword evidence="13" id="KW-0150">Chloroplast</keyword>
<dbReference type="AlphaFoldDB" id="A0A248SPS7"/>
<proteinExistence type="inferred from homology"/>
<keyword evidence="7" id="KW-0653">Protein transport</keyword>
<evidence type="ECO:0000256" key="10">
    <source>
        <dbReference type="ARBA" id="ARBA00023136"/>
    </source>
</evidence>
<evidence type="ECO:0000256" key="2">
    <source>
        <dbReference type="ARBA" id="ARBA00008445"/>
    </source>
</evidence>
<evidence type="ECO:0000256" key="7">
    <source>
        <dbReference type="ARBA" id="ARBA00022927"/>
    </source>
</evidence>
<dbReference type="NCBIfam" id="TIGR00810">
    <property type="entry name" value="secG"/>
    <property type="match status" value="1"/>
</dbReference>
<keyword evidence="9" id="KW-0811">Translocation</keyword>
<evidence type="ECO:0000256" key="1">
    <source>
        <dbReference type="ARBA" id="ARBA00004141"/>
    </source>
</evidence>
<name>A0A248SPS7_9CRYP</name>
<geneLocation type="chloroplast" evidence="13"/>
<protein>
    <recommendedName>
        <fullName evidence="4">Probable protein-export membrane protein SecG</fullName>
    </recommendedName>
    <alternativeName>
        <fullName evidence="3">Probable protein-export membrane protein secG</fullName>
    </alternativeName>
</protein>
<dbReference type="GO" id="GO:0009306">
    <property type="term" value="P:protein secretion"/>
    <property type="evidence" value="ECO:0007669"/>
    <property type="project" value="InterPro"/>
</dbReference>
<evidence type="ECO:0000256" key="12">
    <source>
        <dbReference type="SAM" id="Phobius"/>
    </source>
</evidence>
<comment type="similarity">
    <text evidence="2">Belongs to the SecG family.</text>
</comment>
<evidence type="ECO:0000256" key="4">
    <source>
        <dbReference type="ARBA" id="ARBA00015435"/>
    </source>
</evidence>
<evidence type="ECO:0000313" key="13">
    <source>
        <dbReference type="EMBL" id="ASV47614.1"/>
    </source>
</evidence>
<accession>A0A248SPS7</accession>
<dbReference type="EMBL" id="KY860574">
    <property type="protein sequence ID" value="ASV47614.1"/>
    <property type="molecule type" value="Genomic_DNA"/>
</dbReference>
<comment type="subcellular location">
    <subcellularLocation>
        <location evidence="1">Membrane</location>
        <topology evidence="1">Multi-pass membrane protein</topology>
    </subcellularLocation>
</comment>
<evidence type="ECO:0000256" key="5">
    <source>
        <dbReference type="ARBA" id="ARBA00022448"/>
    </source>
</evidence>
<keyword evidence="8 12" id="KW-1133">Transmembrane helix</keyword>
<evidence type="ECO:0000256" key="9">
    <source>
        <dbReference type="ARBA" id="ARBA00023010"/>
    </source>
</evidence>
<organism evidence="13">
    <name type="scientific">Chroomonas mesostigmatica CCMP1168</name>
    <dbReference type="NCBI Taxonomy" id="1195612"/>
    <lineage>
        <taxon>Eukaryota</taxon>
        <taxon>Cryptophyceae</taxon>
        <taxon>Pyrenomonadales</taxon>
        <taxon>Chroomonadaceae</taxon>
        <taxon>Chroomonas</taxon>
    </lineage>
</organism>
<dbReference type="GO" id="GO:0015450">
    <property type="term" value="F:protein-transporting ATPase activity"/>
    <property type="evidence" value="ECO:0007669"/>
    <property type="project" value="InterPro"/>
</dbReference>
<evidence type="ECO:0000256" key="8">
    <source>
        <dbReference type="ARBA" id="ARBA00022989"/>
    </source>
</evidence>
<dbReference type="GO" id="GO:0016020">
    <property type="term" value="C:membrane"/>
    <property type="evidence" value="ECO:0007669"/>
    <property type="project" value="UniProtKB-SubCell"/>
</dbReference>
<comment type="function">
    <text evidence="11">Involved in protein export. Participates in an early event of protein translocation across the chloroplast thylakoid membrane.</text>
</comment>
<sequence length="92" mass="10528">MRDNNPRSIPLLVYILLTKRIFKMIQSLWILSSIALIFTIMIHNPKSQGMGGQNQLFANTRSAEANLNKVTWVLITTFFSLTIYLAITNKLD</sequence>
<dbReference type="InterPro" id="IPR004692">
    <property type="entry name" value="SecG"/>
</dbReference>
<keyword evidence="5" id="KW-0813">Transport</keyword>
<feature type="transmembrane region" description="Helical" evidence="12">
    <location>
        <begin position="70"/>
        <end position="87"/>
    </location>
</feature>
<keyword evidence="6 12" id="KW-0812">Transmembrane</keyword>
<reference evidence="13" key="1">
    <citation type="journal article" date="2017" name="Genome Biol. Evol.">
        <title>Evolutionary Dynamics of Cryptophyte Plastid Genomes.</title>
        <authorList>
            <person name="Kim J.I."/>
            <person name="Moore C.E."/>
            <person name="Archibald J.M."/>
            <person name="Bhattacharya D."/>
            <person name="Yi G."/>
            <person name="Yoon H.S."/>
            <person name="Shin W."/>
        </authorList>
    </citation>
    <scope>NUCLEOTIDE SEQUENCE</scope>
</reference>
<evidence type="ECO:0000256" key="6">
    <source>
        <dbReference type="ARBA" id="ARBA00022692"/>
    </source>
</evidence>
<dbReference type="Pfam" id="PF03840">
    <property type="entry name" value="SecG"/>
    <property type="match status" value="1"/>
</dbReference>
<evidence type="ECO:0000256" key="3">
    <source>
        <dbReference type="ARBA" id="ARBA00013657"/>
    </source>
</evidence>
<gene>
    <name evidence="13" type="primary">secG</name>
    <name evidence="13" type="ORF">CMESOPL_118</name>
</gene>
<evidence type="ECO:0000256" key="11">
    <source>
        <dbReference type="ARBA" id="ARBA00025638"/>
    </source>
</evidence>
<keyword evidence="10 12" id="KW-0472">Membrane</keyword>
<keyword evidence="13" id="KW-0934">Plastid</keyword>